<name>A0A8H7CV36_9AGAR</name>
<evidence type="ECO:0000313" key="3">
    <source>
        <dbReference type="Proteomes" id="UP000620124"/>
    </source>
</evidence>
<organism evidence="2 3">
    <name type="scientific">Mycena venus</name>
    <dbReference type="NCBI Taxonomy" id="2733690"/>
    <lineage>
        <taxon>Eukaryota</taxon>
        <taxon>Fungi</taxon>
        <taxon>Dikarya</taxon>
        <taxon>Basidiomycota</taxon>
        <taxon>Agaricomycotina</taxon>
        <taxon>Agaricomycetes</taxon>
        <taxon>Agaricomycetidae</taxon>
        <taxon>Agaricales</taxon>
        <taxon>Marasmiineae</taxon>
        <taxon>Mycenaceae</taxon>
        <taxon>Mycena</taxon>
    </lineage>
</organism>
<dbReference type="AlphaFoldDB" id="A0A8H7CV36"/>
<evidence type="ECO:0000256" key="1">
    <source>
        <dbReference type="SAM" id="MobiDB-lite"/>
    </source>
</evidence>
<keyword evidence="3" id="KW-1185">Reference proteome</keyword>
<reference evidence="2" key="1">
    <citation type="submission" date="2020-05" db="EMBL/GenBank/DDBJ databases">
        <title>Mycena genomes resolve the evolution of fungal bioluminescence.</title>
        <authorList>
            <person name="Tsai I.J."/>
        </authorList>
    </citation>
    <scope>NUCLEOTIDE SEQUENCE</scope>
    <source>
        <strain evidence="2">CCC161011</strain>
    </source>
</reference>
<dbReference type="Proteomes" id="UP000620124">
    <property type="component" value="Unassembled WGS sequence"/>
</dbReference>
<feature type="region of interest" description="Disordered" evidence="1">
    <location>
        <begin position="100"/>
        <end position="123"/>
    </location>
</feature>
<proteinExistence type="predicted"/>
<evidence type="ECO:0000313" key="2">
    <source>
        <dbReference type="EMBL" id="KAF7349121.1"/>
    </source>
</evidence>
<sequence length="236" mass="25936">MPPCRMAKSMTGKSKMLWANNGSASLLHLYAVCESSTVSGDIETAFCVPHRLPVYASDDHRVADICPPLSPIFGLRLSDAFVPRCCVGCLPSSHTTTFDTTLPKSNREMGGRMGNSDASGCEEQEFNASPDLESNKLRVILASGGVWPVDNMRCFSLRCSRACCCDPVFCHLTLCRHFRVTTADQPARLKIDYEACHGDIDKGALSSEEEEDMDKSCKTGVFHQQRSLVEKLEAVF</sequence>
<gene>
    <name evidence="2" type="ORF">MVEN_01434300</name>
</gene>
<dbReference type="EMBL" id="JACAZI010000011">
    <property type="protein sequence ID" value="KAF7349121.1"/>
    <property type="molecule type" value="Genomic_DNA"/>
</dbReference>
<accession>A0A8H7CV36</accession>
<protein>
    <submittedName>
        <fullName evidence="2">Uncharacterized protein</fullName>
    </submittedName>
</protein>
<comment type="caution">
    <text evidence="2">The sequence shown here is derived from an EMBL/GenBank/DDBJ whole genome shotgun (WGS) entry which is preliminary data.</text>
</comment>